<dbReference type="Pfam" id="PF03706">
    <property type="entry name" value="LPG_synthase_TM"/>
    <property type="match status" value="1"/>
</dbReference>
<dbReference type="Proteomes" id="UP000279994">
    <property type="component" value="Unassembled WGS sequence"/>
</dbReference>
<evidence type="ECO:0000256" key="6">
    <source>
        <dbReference type="SAM" id="Phobius"/>
    </source>
</evidence>
<dbReference type="PANTHER" id="PTHR40277">
    <property type="entry name" value="BLL5419 PROTEIN"/>
    <property type="match status" value="1"/>
</dbReference>
<feature type="transmembrane region" description="Helical" evidence="6">
    <location>
        <begin position="20"/>
        <end position="40"/>
    </location>
</feature>
<dbReference type="OrthoDB" id="4803763at2"/>
<evidence type="ECO:0000313" key="7">
    <source>
        <dbReference type="EMBL" id="RNM14774.1"/>
    </source>
</evidence>
<dbReference type="PANTHER" id="PTHR40277:SF1">
    <property type="entry name" value="BLL5419 PROTEIN"/>
    <property type="match status" value="1"/>
</dbReference>
<keyword evidence="2" id="KW-1003">Cell membrane</keyword>
<feature type="transmembrane region" description="Helical" evidence="6">
    <location>
        <begin position="47"/>
        <end position="67"/>
    </location>
</feature>
<evidence type="ECO:0000256" key="3">
    <source>
        <dbReference type="ARBA" id="ARBA00022692"/>
    </source>
</evidence>
<organism evidence="7 8">
    <name type="scientific">Nocardioides pocheonensis</name>
    <dbReference type="NCBI Taxonomy" id="661485"/>
    <lineage>
        <taxon>Bacteria</taxon>
        <taxon>Bacillati</taxon>
        <taxon>Actinomycetota</taxon>
        <taxon>Actinomycetes</taxon>
        <taxon>Propionibacteriales</taxon>
        <taxon>Nocardioidaceae</taxon>
        <taxon>Nocardioides</taxon>
    </lineage>
</organism>
<protein>
    <submittedName>
        <fullName evidence="7">UPF0104 family protein</fullName>
    </submittedName>
</protein>
<accession>A0A3N0GQL7</accession>
<name>A0A3N0GQL7_9ACTN</name>
<evidence type="ECO:0000256" key="1">
    <source>
        <dbReference type="ARBA" id="ARBA00004651"/>
    </source>
</evidence>
<gene>
    <name evidence="7" type="ORF">EFL26_09900</name>
</gene>
<feature type="transmembrane region" description="Helical" evidence="6">
    <location>
        <begin position="232"/>
        <end position="253"/>
    </location>
</feature>
<reference evidence="7 8" key="1">
    <citation type="submission" date="2018-11" db="EMBL/GenBank/DDBJ databases">
        <authorList>
            <person name="Li F."/>
        </authorList>
    </citation>
    <scope>NUCLEOTIDE SEQUENCE [LARGE SCALE GENOMIC DNA]</scope>
    <source>
        <strain evidence="7 8">Gsoil 818</strain>
    </source>
</reference>
<dbReference type="GO" id="GO:0005886">
    <property type="term" value="C:plasma membrane"/>
    <property type="evidence" value="ECO:0007669"/>
    <property type="project" value="UniProtKB-SubCell"/>
</dbReference>
<evidence type="ECO:0000256" key="2">
    <source>
        <dbReference type="ARBA" id="ARBA00022475"/>
    </source>
</evidence>
<sequence>MSDTQAGARPTPWRWLRPALGALVLGALVARTGTAPFVAGLRMATPWSLLAAVAVTAVTTVCCAWRWQLVADGLGVRIGLGAATAAIYRSQFLNATLPGGVVGDVDRAVGHARRSDAPGPAARSVAWERLLGQSVQVPLTVAVLLLLPSPLRGLGAVGAVAAVAVAALLLAGAHGVRRRTRLVRLVSSEARAVLRGRRLPIGVASTVAALGHLSIFVLAARVAGVEASSVALLPLASVVLLAAAVPLNVAGWGPREGIAAWAFGVAGLGVDTGVAVAVAYGVMALVATLPGAVVLLAGRAPRPRALRTPPVREEVACA</sequence>
<keyword evidence="5 6" id="KW-0472">Membrane</keyword>
<feature type="transmembrane region" description="Helical" evidence="6">
    <location>
        <begin position="199"/>
        <end position="220"/>
    </location>
</feature>
<dbReference type="InterPro" id="IPR022791">
    <property type="entry name" value="L-PG_synthase/AglD"/>
</dbReference>
<proteinExistence type="predicted"/>
<evidence type="ECO:0000256" key="4">
    <source>
        <dbReference type="ARBA" id="ARBA00022989"/>
    </source>
</evidence>
<comment type="subcellular location">
    <subcellularLocation>
        <location evidence="1">Cell membrane</location>
        <topology evidence="1">Multi-pass membrane protein</topology>
    </subcellularLocation>
</comment>
<dbReference type="AlphaFoldDB" id="A0A3N0GQL7"/>
<comment type="caution">
    <text evidence="7">The sequence shown here is derived from an EMBL/GenBank/DDBJ whole genome shotgun (WGS) entry which is preliminary data.</text>
</comment>
<dbReference type="EMBL" id="RJSF01000037">
    <property type="protein sequence ID" value="RNM14774.1"/>
    <property type="molecule type" value="Genomic_DNA"/>
</dbReference>
<evidence type="ECO:0000313" key="8">
    <source>
        <dbReference type="Proteomes" id="UP000279994"/>
    </source>
</evidence>
<feature type="transmembrane region" description="Helical" evidence="6">
    <location>
        <begin position="154"/>
        <end position="176"/>
    </location>
</feature>
<evidence type="ECO:0000256" key="5">
    <source>
        <dbReference type="ARBA" id="ARBA00023136"/>
    </source>
</evidence>
<keyword evidence="3 6" id="KW-0812">Transmembrane</keyword>
<keyword evidence="4 6" id="KW-1133">Transmembrane helix</keyword>
<dbReference type="RefSeq" id="WP_123222737.1">
    <property type="nucleotide sequence ID" value="NZ_RJSF01000037.1"/>
</dbReference>
<keyword evidence="8" id="KW-1185">Reference proteome</keyword>
<feature type="transmembrane region" description="Helical" evidence="6">
    <location>
        <begin position="273"/>
        <end position="297"/>
    </location>
</feature>